<keyword evidence="3" id="KW-0812">Transmembrane</keyword>
<keyword evidence="4" id="KW-1133">Transmembrane helix</keyword>
<sequence>MATKRGILRRALANAALLLGGKAGAGVLQLATFALAARGLGFVDFGNFSVLIAQVMLVAGLAAFDTNQAIIRYGVVPIAEGDATRFQNLVKAGTLLDVGAAILAAAAVFLAAPLLGDWMEWDARLIGLAQLMAPLAFTNAIATPKGMLRAFGRFDLLSMHVTVTPLARLAGIALAWATDAPLIAYCLAWLCAGWVGAMVALWLGWREAKRHGLLTGLTVRFHPRRDVEPGMWQFALLTNLNSSMTLLTNHLAVVVVGAILGPGAAGLTRVAREVCVGIMKPVDLLNQALFPDLSRLVADGAWKRLTKSAVRAGMAGGIIGLAIAIVVYFAGDVLLGIVFGEEFTGAAWILFVMVLSLAIRVFGFPAEPTLMAMGHAGIAFASNFVAVALLIGALFWWLPLIGLNAVGYAFMVMNCVAAGIAFSAAATLVLRARRRTKLTAMSTAP</sequence>
<evidence type="ECO:0000313" key="6">
    <source>
        <dbReference type="EMBL" id="AKM08913.1"/>
    </source>
</evidence>
<dbReference type="Pfam" id="PF01943">
    <property type="entry name" value="Polysacc_synt"/>
    <property type="match status" value="1"/>
</dbReference>
<dbReference type="InterPro" id="IPR002797">
    <property type="entry name" value="Polysacc_synth"/>
</dbReference>
<evidence type="ECO:0000256" key="3">
    <source>
        <dbReference type="ARBA" id="ARBA00022692"/>
    </source>
</evidence>
<evidence type="ECO:0000313" key="7">
    <source>
        <dbReference type="Proteomes" id="UP000035287"/>
    </source>
</evidence>
<dbReference type="OrthoDB" id="493991at2"/>
<dbReference type="STRING" id="1348774.AB433_01260"/>
<dbReference type="KEGG" id="cna:AB433_01260"/>
<evidence type="ECO:0000256" key="1">
    <source>
        <dbReference type="ARBA" id="ARBA00004651"/>
    </source>
</evidence>
<dbReference type="EMBL" id="CP011770">
    <property type="protein sequence ID" value="AKM08913.1"/>
    <property type="molecule type" value="Genomic_DNA"/>
</dbReference>
<reference evidence="6 7" key="1">
    <citation type="submission" date="2015-06" db="EMBL/GenBank/DDBJ databases">
        <authorList>
            <person name="Zeng Y."/>
            <person name="Huang Y."/>
        </authorList>
    </citation>
    <scope>NUCLEOTIDE SEQUENCE [LARGE SCALE GENOMIC DNA]</scope>
    <source>
        <strain evidence="6 7">PQ-2</strain>
    </source>
</reference>
<comment type="subcellular location">
    <subcellularLocation>
        <location evidence="1">Cell membrane</location>
        <topology evidence="1">Multi-pass membrane protein</topology>
    </subcellularLocation>
</comment>
<organism evidence="6 7">
    <name type="scientific">Croceicoccus naphthovorans</name>
    <dbReference type="NCBI Taxonomy" id="1348774"/>
    <lineage>
        <taxon>Bacteria</taxon>
        <taxon>Pseudomonadati</taxon>
        <taxon>Pseudomonadota</taxon>
        <taxon>Alphaproteobacteria</taxon>
        <taxon>Sphingomonadales</taxon>
        <taxon>Erythrobacteraceae</taxon>
        <taxon>Croceicoccus</taxon>
    </lineage>
</organism>
<evidence type="ECO:0000256" key="4">
    <source>
        <dbReference type="ARBA" id="ARBA00022989"/>
    </source>
</evidence>
<keyword evidence="5" id="KW-0472">Membrane</keyword>
<dbReference type="InterPro" id="IPR050833">
    <property type="entry name" value="Poly_Biosynth_Transport"/>
</dbReference>
<dbReference type="GO" id="GO:0005886">
    <property type="term" value="C:plasma membrane"/>
    <property type="evidence" value="ECO:0007669"/>
    <property type="project" value="UniProtKB-SubCell"/>
</dbReference>
<evidence type="ECO:0000256" key="2">
    <source>
        <dbReference type="ARBA" id="ARBA00022475"/>
    </source>
</evidence>
<accession>A0A0G3XEU3</accession>
<keyword evidence="7" id="KW-1185">Reference proteome</keyword>
<proteinExistence type="predicted"/>
<dbReference type="RefSeq" id="WP_047819609.1">
    <property type="nucleotide sequence ID" value="NZ_CP011770.1"/>
</dbReference>
<dbReference type="PANTHER" id="PTHR30250:SF31">
    <property type="entry name" value="INNER MEMBRANE PROTEIN YGHQ"/>
    <property type="match status" value="1"/>
</dbReference>
<name>A0A0G3XEU3_9SPHN</name>
<dbReference type="AlphaFoldDB" id="A0A0G3XEU3"/>
<protein>
    <submittedName>
        <fullName evidence="6">Uncharacterized protein</fullName>
    </submittedName>
</protein>
<keyword evidence="2" id="KW-1003">Cell membrane</keyword>
<evidence type="ECO:0000256" key="5">
    <source>
        <dbReference type="ARBA" id="ARBA00023136"/>
    </source>
</evidence>
<dbReference type="PATRIC" id="fig|1348774.3.peg.269"/>
<dbReference type="PANTHER" id="PTHR30250">
    <property type="entry name" value="PST FAMILY PREDICTED COLANIC ACID TRANSPORTER"/>
    <property type="match status" value="1"/>
</dbReference>
<gene>
    <name evidence="6" type="ORF">AB433_01260</name>
</gene>
<dbReference type="Proteomes" id="UP000035287">
    <property type="component" value="Chromosome"/>
</dbReference>